<protein>
    <submittedName>
        <fullName evidence="1">SGNH/GDSL hydrolase family protein</fullName>
    </submittedName>
</protein>
<accession>A0A369W732</accession>
<comment type="caution">
    <text evidence="1">The sequence shown here is derived from an EMBL/GenBank/DDBJ whole genome shotgun (WGS) entry which is preliminary data.</text>
</comment>
<dbReference type="Gene3D" id="3.40.50.1110">
    <property type="entry name" value="SGNH hydrolase"/>
    <property type="match status" value="1"/>
</dbReference>
<proteinExistence type="predicted"/>
<reference evidence="2" key="1">
    <citation type="submission" date="2018-07" db="EMBL/GenBank/DDBJ databases">
        <authorList>
            <person name="Liu B.-T."/>
            <person name="Du Z."/>
        </authorList>
    </citation>
    <scope>NUCLEOTIDE SEQUENCE [LARGE SCALE GENOMIC DNA]</scope>
    <source>
        <strain evidence="2">XYN52</strain>
    </source>
</reference>
<name>A0A369W732_9HYPH</name>
<dbReference type="CDD" id="cd00229">
    <property type="entry name" value="SGNH_hydrolase"/>
    <property type="match status" value="1"/>
</dbReference>
<keyword evidence="1" id="KW-0378">Hydrolase</keyword>
<dbReference type="GO" id="GO:0016788">
    <property type="term" value="F:hydrolase activity, acting on ester bonds"/>
    <property type="evidence" value="ECO:0007669"/>
    <property type="project" value="UniProtKB-ARBA"/>
</dbReference>
<dbReference type="Proteomes" id="UP000253759">
    <property type="component" value="Unassembled WGS sequence"/>
</dbReference>
<evidence type="ECO:0000313" key="1">
    <source>
        <dbReference type="EMBL" id="RDE09150.1"/>
    </source>
</evidence>
<dbReference type="EMBL" id="QQNH01000008">
    <property type="protein sequence ID" value="RDE09150.1"/>
    <property type="molecule type" value="Genomic_DNA"/>
</dbReference>
<keyword evidence="2" id="KW-1185">Reference proteome</keyword>
<dbReference type="AlphaFoldDB" id="A0A369W732"/>
<dbReference type="SUPFAM" id="SSF52266">
    <property type="entry name" value="SGNH hydrolase"/>
    <property type="match status" value="1"/>
</dbReference>
<dbReference type="InterPro" id="IPR036514">
    <property type="entry name" value="SGNH_hydro_sf"/>
</dbReference>
<organism evidence="1 2">
    <name type="scientific">Pelagibacterium lacus</name>
    <dbReference type="NCBI Taxonomy" id="2282655"/>
    <lineage>
        <taxon>Bacteria</taxon>
        <taxon>Pseudomonadati</taxon>
        <taxon>Pseudomonadota</taxon>
        <taxon>Alphaproteobacteria</taxon>
        <taxon>Hyphomicrobiales</taxon>
        <taxon>Devosiaceae</taxon>
        <taxon>Pelagibacterium</taxon>
    </lineage>
</organism>
<dbReference type="OrthoDB" id="3193214at2"/>
<sequence>MSFSGIGAAHIAQAIAVGVSGRQGGGRIVAWGDSFTQGAGASSGVTRYPAVASGLFTPPRTVVNMGIGGQSSRQIAARQGGVPITVSAAGDVVAAWERREWAFDFESSAQGWVLRQTTSGQSLTVSGGRLRPDNLSISLEGVLFHLGTPIPQGWEILVDVDLPINETGRPILCGLLTAATPAGVWNTDPPNRTLDLGLNEGLAFVAGPNTRAIGILTNTGPVTLSGFEIESVRVVATGPNVGTVITDKSVNVLMNSGAHTGTLAGTLAGVPGVMSTDAAGQWIFTRDRPGPAVPCPPGTAFVPHQAAQLRRYPAWIWAGRNNFIASEAVKADIAAMVGHLGHGRYLVAGILNGATEKIGTPEHAAITALNVDLAQIHGERFVDLRAMLIAAGHPVTDAADIADDVVPASFRSGNLHLNDAGYHHVATAMVARTMALRF</sequence>
<gene>
    <name evidence="1" type="ORF">DVH29_08140</name>
</gene>
<evidence type="ECO:0000313" key="2">
    <source>
        <dbReference type="Proteomes" id="UP000253759"/>
    </source>
</evidence>
<dbReference type="RefSeq" id="WP_114645676.1">
    <property type="nucleotide sequence ID" value="NZ_QQNH01000008.1"/>
</dbReference>